<dbReference type="EMBL" id="CM004392">
    <property type="protein sequence ID" value="OAY47274.1"/>
    <property type="molecule type" value="Genomic_DNA"/>
</dbReference>
<sequence>MTWSNRREGITHIKQRIDKALAFSGWINKISIAVLTHLEDVGSNHRPLLLDTDPLFSKAKRRFCFDARWVEIEDVQNVIKLKWNQQNRGHRLFQLHSKLKIYRHALVNWNKGNRQNSKIKINQLQNSLHLEK</sequence>
<dbReference type="PANTHER" id="PTHR33710">
    <property type="entry name" value="BNAC02G09200D PROTEIN"/>
    <property type="match status" value="1"/>
</dbReference>
<evidence type="ECO:0008006" key="2">
    <source>
        <dbReference type="Google" id="ProtNLM"/>
    </source>
</evidence>
<reference evidence="1" key="1">
    <citation type="submission" date="2016-02" db="EMBL/GenBank/DDBJ databases">
        <title>WGS assembly of Manihot esculenta.</title>
        <authorList>
            <person name="Bredeson J.V."/>
            <person name="Prochnik S.E."/>
            <person name="Lyons J.B."/>
            <person name="Schmutz J."/>
            <person name="Grimwood J."/>
            <person name="Vrebalov J."/>
            <person name="Bart R.S."/>
            <person name="Amuge T."/>
            <person name="Ferguson M.E."/>
            <person name="Green R."/>
            <person name="Putnam N."/>
            <person name="Stites J."/>
            <person name="Rounsley S."/>
            <person name="Rokhsar D.S."/>
        </authorList>
    </citation>
    <scope>NUCLEOTIDE SEQUENCE [LARGE SCALE GENOMIC DNA]</scope>
    <source>
        <tissue evidence="1">Leaf</tissue>
    </source>
</reference>
<organism evidence="1">
    <name type="scientific">Manihot esculenta</name>
    <name type="common">Cassava</name>
    <name type="synonym">Jatropha manihot</name>
    <dbReference type="NCBI Taxonomy" id="3983"/>
    <lineage>
        <taxon>Eukaryota</taxon>
        <taxon>Viridiplantae</taxon>
        <taxon>Streptophyta</taxon>
        <taxon>Embryophyta</taxon>
        <taxon>Tracheophyta</taxon>
        <taxon>Spermatophyta</taxon>
        <taxon>Magnoliopsida</taxon>
        <taxon>eudicotyledons</taxon>
        <taxon>Gunneridae</taxon>
        <taxon>Pentapetalae</taxon>
        <taxon>rosids</taxon>
        <taxon>fabids</taxon>
        <taxon>Malpighiales</taxon>
        <taxon>Euphorbiaceae</taxon>
        <taxon>Crotonoideae</taxon>
        <taxon>Manihoteae</taxon>
        <taxon>Manihot</taxon>
    </lineage>
</organism>
<name>A0A2C9VPZ3_MANES</name>
<dbReference type="PANTHER" id="PTHR33710:SF71">
    <property type="entry name" value="ENDONUCLEASE_EXONUCLEASE_PHOSPHATASE DOMAIN-CONTAINING PROTEIN"/>
    <property type="match status" value="1"/>
</dbReference>
<protein>
    <recommendedName>
        <fullName evidence="2">Endonuclease/exonuclease/phosphatase domain-containing protein</fullName>
    </recommendedName>
</protein>
<dbReference type="AlphaFoldDB" id="A0A2C9VPZ3"/>
<evidence type="ECO:0000313" key="1">
    <source>
        <dbReference type="EMBL" id="OAY47274.1"/>
    </source>
</evidence>
<proteinExistence type="predicted"/>
<accession>A0A2C9VPZ3</accession>
<gene>
    <name evidence="1" type="ORF">MANES_06G066200</name>
</gene>